<dbReference type="Gene3D" id="1.10.30.10">
    <property type="entry name" value="High mobility group box domain"/>
    <property type="match status" value="1"/>
</dbReference>
<feature type="region of interest" description="Disordered" evidence="6">
    <location>
        <begin position="15"/>
        <end position="39"/>
    </location>
</feature>
<evidence type="ECO:0000313" key="8">
    <source>
        <dbReference type="EMBL" id="CAD7244512.1"/>
    </source>
</evidence>
<evidence type="ECO:0000256" key="1">
    <source>
        <dbReference type="ARBA" id="ARBA00023015"/>
    </source>
</evidence>
<dbReference type="InterPro" id="IPR051356">
    <property type="entry name" value="SOX/SOX-like_TF"/>
</dbReference>
<feature type="region of interest" description="Disordered" evidence="6">
    <location>
        <begin position="118"/>
        <end position="176"/>
    </location>
</feature>
<evidence type="ECO:0000256" key="4">
    <source>
        <dbReference type="ARBA" id="ARBA00023242"/>
    </source>
</evidence>
<protein>
    <recommendedName>
        <fullName evidence="7">HMG box domain-containing protein</fullName>
    </recommendedName>
</protein>
<keyword evidence="1" id="KW-0805">Transcription regulation</keyword>
<keyword evidence="4 5" id="KW-0539">Nucleus</keyword>
<dbReference type="GO" id="GO:0000978">
    <property type="term" value="F:RNA polymerase II cis-regulatory region sequence-specific DNA binding"/>
    <property type="evidence" value="ECO:0007669"/>
    <property type="project" value="TreeGrafter"/>
</dbReference>
<evidence type="ECO:0000256" key="5">
    <source>
        <dbReference type="PROSITE-ProRule" id="PRU00267"/>
    </source>
</evidence>
<feature type="compositionally biased region" description="Gly residues" evidence="6">
    <location>
        <begin position="20"/>
        <end position="39"/>
    </location>
</feature>
<feature type="domain" description="HMG box" evidence="7">
    <location>
        <begin position="292"/>
        <end position="360"/>
    </location>
</feature>
<feature type="region of interest" description="Disordered" evidence="6">
    <location>
        <begin position="238"/>
        <end position="292"/>
    </location>
</feature>
<dbReference type="SMART" id="SM00398">
    <property type="entry name" value="HMG"/>
    <property type="match status" value="1"/>
</dbReference>
<dbReference type="OrthoDB" id="6247875at2759"/>
<evidence type="ECO:0000313" key="9">
    <source>
        <dbReference type="Proteomes" id="UP000677054"/>
    </source>
</evidence>
<reference evidence="8" key="1">
    <citation type="submission" date="2020-11" db="EMBL/GenBank/DDBJ databases">
        <authorList>
            <person name="Tran Van P."/>
        </authorList>
    </citation>
    <scope>NUCLEOTIDE SEQUENCE</scope>
</reference>
<dbReference type="PANTHER" id="PTHR45789">
    <property type="entry name" value="FI18025P1"/>
    <property type="match status" value="1"/>
</dbReference>
<sequence length="395" mass="43741">MESAFSGVLAVRLGPRAEGQGQGQGQGRGGGMGNRGIVGGGGLGMPSRFGGLLGSPGGFGALAHPALTPESLQDQERKLSQMITQLQVLREQLLSQQELQVKLSNSWALGVSLPSSISPRETNQAPKMNHHGHGSHGEGMPEAPLNLSKPKEEPPVSHASELSRASSRPHSIPPIPFPKPHPNFLLPPFLNPYESLSAFTPHQAGKPMVPTSPLSNGFLTSSLNNPFLSDRPFHWHMPFTPSPMSPPNPPRPRPASSEDNNSKNKEDGKIFGAKIIRQGRRGERDGEPRPHVKRPMNAFMVWAKDERRKILKACPDMHNSNISKILGARWKAMSNAEKQPYYEEQSRLSKLHMEKHPDYRYRPRPKRTCIVDGKKMRISEYKTLLRQQQRMEAKP</sequence>
<evidence type="ECO:0000256" key="6">
    <source>
        <dbReference type="SAM" id="MobiDB-lite"/>
    </source>
</evidence>
<name>A0A7R9A5V1_9CRUS</name>
<dbReference type="EMBL" id="CAJPEV010000652">
    <property type="protein sequence ID" value="CAG0887259.1"/>
    <property type="molecule type" value="Genomic_DNA"/>
</dbReference>
<dbReference type="AlphaFoldDB" id="A0A7R9A5V1"/>
<feature type="compositionally biased region" description="Basic and acidic residues" evidence="6">
    <location>
        <begin position="280"/>
        <end position="290"/>
    </location>
</feature>
<gene>
    <name evidence="8" type="ORF">DSTB1V02_LOCUS4406</name>
</gene>
<organism evidence="8">
    <name type="scientific">Darwinula stevensoni</name>
    <dbReference type="NCBI Taxonomy" id="69355"/>
    <lineage>
        <taxon>Eukaryota</taxon>
        <taxon>Metazoa</taxon>
        <taxon>Ecdysozoa</taxon>
        <taxon>Arthropoda</taxon>
        <taxon>Crustacea</taxon>
        <taxon>Oligostraca</taxon>
        <taxon>Ostracoda</taxon>
        <taxon>Podocopa</taxon>
        <taxon>Podocopida</taxon>
        <taxon>Darwinulocopina</taxon>
        <taxon>Darwinuloidea</taxon>
        <taxon>Darwinulidae</taxon>
        <taxon>Darwinula</taxon>
    </lineage>
</organism>
<evidence type="ECO:0000259" key="7">
    <source>
        <dbReference type="PROSITE" id="PS50118"/>
    </source>
</evidence>
<dbReference type="FunFam" id="1.10.30.10:FF:000003">
    <property type="entry name" value="Putative transcription factor SOX-6"/>
    <property type="match status" value="1"/>
</dbReference>
<accession>A0A7R9A5V1</accession>
<dbReference type="InterPro" id="IPR009071">
    <property type="entry name" value="HMG_box_dom"/>
</dbReference>
<keyword evidence="2 5" id="KW-0238">DNA-binding</keyword>
<dbReference type="GO" id="GO:0000981">
    <property type="term" value="F:DNA-binding transcription factor activity, RNA polymerase II-specific"/>
    <property type="evidence" value="ECO:0007669"/>
    <property type="project" value="TreeGrafter"/>
</dbReference>
<evidence type="ECO:0000256" key="3">
    <source>
        <dbReference type="ARBA" id="ARBA00023163"/>
    </source>
</evidence>
<feature type="DNA-binding region" description="HMG box" evidence="5">
    <location>
        <begin position="292"/>
        <end position="360"/>
    </location>
</feature>
<feature type="compositionally biased region" description="Basic and acidic residues" evidence="6">
    <location>
        <begin position="260"/>
        <end position="269"/>
    </location>
</feature>
<dbReference type="PANTHER" id="PTHR45789:SF2">
    <property type="entry name" value="FI18025P1"/>
    <property type="match status" value="1"/>
</dbReference>
<feature type="compositionally biased region" description="Pro residues" evidence="6">
    <location>
        <begin position="240"/>
        <end position="253"/>
    </location>
</feature>
<dbReference type="GO" id="GO:0005634">
    <property type="term" value="C:nucleus"/>
    <property type="evidence" value="ECO:0007669"/>
    <property type="project" value="UniProtKB-UniRule"/>
</dbReference>
<dbReference type="CDD" id="cd22042">
    <property type="entry name" value="HMG-box_EGL13-like"/>
    <property type="match status" value="1"/>
</dbReference>
<dbReference type="PROSITE" id="PS50118">
    <property type="entry name" value="HMG_BOX_2"/>
    <property type="match status" value="1"/>
</dbReference>
<dbReference type="Pfam" id="PF00505">
    <property type="entry name" value="HMG_box"/>
    <property type="match status" value="1"/>
</dbReference>
<keyword evidence="3" id="KW-0804">Transcription</keyword>
<dbReference type="SUPFAM" id="SSF47095">
    <property type="entry name" value="HMG-box"/>
    <property type="match status" value="1"/>
</dbReference>
<dbReference type="Proteomes" id="UP000677054">
    <property type="component" value="Unassembled WGS sequence"/>
</dbReference>
<dbReference type="GO" id="GO:0045165">
    <property type="term" value="P:cell fate commitment"/>
    <property type="evidence" value="ECO:0007669"/>
    <property type="project" value="TreeGrafter"/>
</dbReference>
<proteinExistence type="predicted"/>
<evidence type="ECO:0000256" key="2">
    <source>
        <dbReference type="ARBA" id="ARBA00023125"/>
    </source>
</evidence>
<keyword evidence="9" id="KW-1185">Reference proteome</keyword>
<dbReference type="InterPro" id="IPR036910">
    <property type="entry name" value="HMG_box_dom_sf"/>
</dbReference>
<dbReference type="EMBL" id="LR900169">
    <property type="protein sequence ID" value="CAD7244512.1"/>
    <property type="molecule type" value="Genomic_DNA"/>
</dbReference>